<dbReference type="GO" id="GO:0005524">
    <property type="term" value="F:ATP binding"/>
    <property type="evidence" value="ECO:0007669"/>
    <property type="project" value="UniProtKB-KW"/>
</dbReference>
<evidence type="ECO:0000313" key="3">
    <source>
        <dbReference type="Proteomes" id="UP001197847"/>
    </source>
</evidence>
<name>A0AAW4WQT1_9FIRM</name>
<dbReference type="InterPro" id="IPR027417">
    <property type="entry name" value="P-loop_NTPase"/>
</dbReference>
<dbReference type="InterPro" id="IPR003439">
    <property type="entry name" value="ABC_transporter-like_ATP-bd"/>
</dbReference>
<dbReference type="EMBL" id="JAJFBX010000381">
    <property type="protein sequence ID" value="MCC2748969.1"/>
    <property type="molecule type" value="Genomic_DNA"/>
</dbReference>
<dbReference type="SUPFAM" id="SSF52540">
    <property type="entry name" value="P-loop containing nucleoside triphosphate hydrolases"/>
    <property type="match status" value="1"/>
</dbReference>
<reference evidence="2" key="1">
    <citation type="submission" date="2021-10" db="EMBL/GenBank/DDBJ databases">
        <title>Collection of gut derived symbiotic bacterial strains cultured from healthy donors.</title>
        <authorList>
            <person name="Lin H."/>
            <person name="Littmann E."/>
            <person name="Claire K."/>
            <person name="Pamer E."/>
        </authorList>
    </citation>
    <scope>NUCLEOTIDE SEQUENCE</scope>
    <source>
        <strain evidence="2">MSK.22.92</strain>
    </source>
</reference>
<feature type="domain" description="ABC transporter" evidence="1">
    <location>
        <begin position="25"/>
        <end position="63"/>
    </location>
</feature>
<accession>A0AAW4WQT1</accession>
<feature type="non-terminal residue" evidence="2">
    <location>
        <position position="1"/>
    </location>
</feature>
<dbReference type="Pfam" id="PF00005">
    <property type="entry name" value="ABC_tran"/>
    <property type="match status" value="1"/>
</dbReference>
<dbReference type="AlphaFoldDB" id="A0AAW4WQT1"/>
<keyword evidence="2" id="KW-0067">ATP-binding</keyword>
<gene>
    <name evidence="2" type="ORF">LK487_18530</name>
</gene>
<sequence length="78" mass="8122">MSQILTLTDISYCYPGAPEPLFEHLSATFAAGWAAVLGDNGIGKTTLAKLACGMLSPDSGTVSPNPCKMAVAYCPQRT</sequence>
<organism evidence="2 3">
    <name type="scientific">Agathobacter rectalis</name>
    <dbReference type="NCBI Taxonomy" id="39491"/>
    <lineage>
        <taxon>Bacteria</taxon>
        <taxon>Bacillati</taxon>
        <taxon>Bacillota</taxon>
        <taxon>Clostridia</taxon>
        <taxon>Lachnospirales</taxon>
        <taxon>Lachnospiraceae</taxon>
        <taxon>Agathobacter</taxon>
    </lineage>
</organism>
<comment type="caution">
    <text evidence="2">The sequence shown here is derived from an EMBL/GenBank/DDBJ whole genome shotgun (WGS) entry which is preliminary data.</text>
</comment>
<proteinExistence type="predicted"/>
<feature type="non-terminal residue" evidence="2">
    <location>
        <position position="78"/>
    </location>
</feature>
<dbReference type="GO" id="GO:0016887">
    <property type="term" value="F:ATP hydrolysis activity"/>
    <property type="evidence" value="ECO:0007669"/>
    <property type="project" value="InterPro"/>
</dbReference>
<protein>
    <submittedName>
        <fullName evidence="2">ATP-binding cassette domain-containing protein</fullName>
    </submittedName>
</protein>
<dbReference type="Proteomes" id="UP001197847">
    <property type="component" value="Unassembled WGS sequence"/>
</dbReference>
<evidence type="ECO:0000313" key="2">
    <source>
        <dbReference type="EMBL" id="MCC2748969.1"/>
    </source>
</evidence>
<dbReference type="Gene3D" id="3.40.50.300">
    <property type="entry name" value="P-loop containing nucleotide triphosphate hydrolases"/>
    <property type="match status" value="1"/>
</dbReference>
<keyword evidence="2" id="KW-0547">Nucleotide-binding</keyword>
<evidence type="ECO:0000259" key="1">
    <source>
        <dbReference type="Pfam" id="PF00005"/>
    </source>
</evidence>